<accession>G4CRF1</accession>
<dbReference type="Pfam" id="PF14113">
    <property type="entry name" value="Tae4"/>
    <property type="match status" value="1"/>
</dbReference>
<dbReference type="Gene3D" id="4.10.280.80">
    <property type="match status" value="1"/>
</dbReference>
<proteinExistence type="predicted"/>
<name>G4CRF1_9NEIS</name>
<dbReference type="OrthoDB" id="1262040at2"/>
<dbReference type="PATRIC" id="fig|1030841.3.peg.1651"/>
<dbReference type="Proteomes" id="UP000005336">
    <property type="component" value="Unassembled WGS sequence"/>
</dbReference>
<evidence type="ECO:0000313" key="2">
    <source>
        <dbReference type="Proteomes" id="UP000005336"/>
    </source>
</evidence>
<dbReference type="InterPro" id="IPR025562">
    <property type="entry name" value="Tae4"/>
</dbReference>
<dbReference type="HOGENOM" id="CLU_1616264_0_0_4"/>
<keyword evidence="2" id="KW-1185">Reference proteome</keyword>
<dbReference type="EMBL" id="AGAZ01000060">
    <property type="protein sequence ID" value="EGZ45371.1"/>
    <property type="molecule type" value="Genomic_DNA"/>
</dbReference>
<sequence>MAVQKRPSWASVYAGYPKTASGDLPAAQVFASVFGSGYDTRTFANACATRLSLGLLNAGIQPRKEFPIKEGKFKGKSVTTSAVNMVNWLKSYFGTPDVTVENPLNKEAVETKIGNRKGIYAMLPKSNAAFGASGHVTLWHNRNAVGNNHYTEYARIIYFWELK</sequence>
<dbReference type="RefSeq" id="WP_009116802.1">
    <property type="nucleotide sequence ID" value="NZ_JH165159.1"/>
</dbReference>
<gene>
    <name evidence="1" type="ORF">HMPREF9370_1661</name>
</gene>
<organism evidence="1 2">
    <name type="scientific">Neisseria wadsworthii 9715</name>
    <dbReference type="NCBI Taxonomy" id="1030841"/>
    <lineage>
        <taxon>Bacteria</taxon>
        <taxon>Pseudomonadati</taxon>
        <taxon>Pseudomonadota</taxon>
        <taxon>Betaproteobacteria</taxon>
        <taxon>Neisseriales</taxon>
        <taxon>Neisseriaceae</taxon>
        <taxon>Neisseria</taxon>
    </lineage>
</organism>
<dbReference type="Gene3D" id="3.90.1720.80">
    <property type="match status" value="1"/>
</dbReference>
<evidence type="ECO:0000313" key="1">
    <source>
        <dbReference type="EMBL" id="EGZ45371.1"/>
    </source>
</evidence>
<dbReference type="AlphaFoldDB" id="G4CRF1"/>
<protein>
    <submittedName>
        <fullName evidence="1">Uncharacterized protein</fullName>
    </submittedName>
</protein>
<reference evidence="1 2" key="1">
    <citation type="submission" date="2011-06" db="EMBL/GenBank/DDBJ databases">
        <authorList>
            <person name="Muzny D."/>
            <person name="Qin X."/>
            <person name="Deng J."/>
            <person name="Jiang H."/>
            <person name="Liu Y."/>
            <person name="Qu J."/>
            <person name="Song X.-Z."/>
            <person name="Zhang L."/>
            <person name="Thornton R."/>
            <person name="Coyle M."/>
            <person name="Francisco L."/>
            <person name="Jackson L."/>
            <person name="Javaid M."/>
            <person name="Korchina V."/>
            <person name="Kovar C."/>
            <person name="Mata R."/>
            <person name="Mathew T."/>
            <person name="Ngo R."/>
            <person name="Nguyen L."/>
            <person name="Nguyen N."/>
            <person name="Okwuonu G."/>
            <person name="Ongeri F."/>
            <person name="Pham C."/>
            <person name="Simmons D."/>
            <person name="Wilczek-Boney K."/>
            <person name="Hale W."/>
            <person name="Jakkamsetti A."/>
            <person name="Pham P."/>
            <person name="Ruth R."/>
            <person name="San Lucas F."/>
            <person name="Warren J."/>
            <person name="Zhang J."/>
            <person name="Zhao Z."/>
            <person name="Zhou C."/>
            <person name="Zhu D."/>
            <person name="Lee S."/>
            <person name="Bess C."/>
            <person name="Blankenburg K."/>
            <person name="Forbes L."/>
            <person name="Fu Q."/>
            <person name="Gubbala S."/>
            <person name="Hirani K."/>
            <person name="Jayaseelan J.C."/>
            <person name="Lara F."/>
            <person name="Munidasa M."/>
            <person name="Palculict T."/>
            <person name="Patil S."/>
            <person name="Pu L.-L."/>
            <person name="Saada N."/>
            <person name="Tang L."/>
            <person name="Weissenberger G."/>
            <person name="Zhu Y."/>
            <person name="Hemphill L."/>
            <person name="Shang Y."/>
            <person name="Youmans B."/>
            <person name="Ayvaz T."/>
            <person name="Ross M."/>
            <person name="Santibanez J."/>
            <person name="Aqrawi P."/>
            <person name="Gross S."/>
            <person name="Joshi V."/>
            <person name="Fowler G."/>
            <person name="Nazareth L."/>
            <person name="Reid J."/>
            <person name="Worley K."/>
            <person name="Petrosino J."/>
            <person name="Highlander S."/>
            <person name="Gibbs R."/>
        </authorList>
    </citation>
    <scope>NUCLEOTIDE SEQUENCE [LARGE SCALE GENOMIC DNA]</scope>
    <source>
        <strain evidence="1 2">9715</strain>
    </source>
</reference>
<comment type="caution">
    <text evidence="1">The sequence shown here is derived from an EMBL/GenBank/DDBJ whole genome shotgun (WGS) entry which is preliminary data.</text>
</comment>
<dbReference type="STRING" id="1030841.HMPREF9370_1661"/>